<feature type="compositionally biased region" description="Basic and acidic residues" evidence="1">
    <location>
        <begin position="1"/>
        <end position="30"/>
    </location>
</feature>
<feature type="region of interest" description="Disordered" evidence="1">
    <location>
        <begin position="1"/>
        <end position="52"/>
    </location>
</feature>
<proteinExistence type="predicted"/>
<feature type="compositionally biased region" description="Basic and acidic residues" evidence="1">
    <location>
        <begin position="39"/>
        <end position="51"/>
    </location>
</feature>
<feature type="non-terminal residue" evidence="2">
    <location>
        <position position="407"/>
    </location>
</feature>
<accession>X8J4W8</accession>
<evidence type="ECO:0000313" key="2">
    <source>
        <dbReference type="EMBL" id="EUC56559.1"/>
    </source>
</evidence>
<evidence type="ECO:0000256" key="1">
    <source>
        <dbReference type="SAM" id="MobiDB-lite"/>
    </source>
</evidence>
<name>X8J4W8_9AGAM</name>
<comment type="caution">
    <text evidence="2">The sequence shown here is derived from an EMBL/GenBank/DDBJ whole genome shotgun (WGS) entry which is preliminary data.</text>
</comment>
<organism evidence="2 3">
    <name type="scientific">Rhizoctonia solani AG-3 Rhs1AP</name>
    <dbReference type="NCBI Taxonomy" id="1086054"/>
    <lineage>
        <taxon>Eukaryota</taxon>
        <taxon>Fungi</taxon>
        <taxon>Dikarya</taxon>
        <taxon>Basidiomycota</taxon>
        <taxon>Agaricomycotina</taxon>
        <taxon>Agaricomycetes</taxon>
        <taxon>Cantharellales</taxon>
        <taxon>Ceratobasidiaceae</taxon>
        <taxon>Rhizoctonia</taxon>
    </lineage>
</organism>
<sequence>MAKRARTESSRKRQGRENEEDLKREHESKKAAAKTRKSRRDEAKEDDLLVEREEDSADLMQLRVYALKLESDCQQMRAELTRREKRDSGKPRKVIAEPENQSDIDVELIRTYLNILGEEHDYEWFGYRTDTRQCLSSGALTPNMRWAKQSLDRQNTVIHALENRRPDLKMFKNSWAATFLLKQSHDNWINYQRKTGILTPPKSRSANSSSASSDDPPPSDSAVDDGQPDNNDVDDAALKASRRKAALHRSVLRKAAKLKAKAEMAAQLAGNSIDTAPPNGDSATEIKDLPDNVRDMLDREEIGVAADSSAPLKPVPRQKRTRSHEEQPDKQIPMPTRKKAATGLNNHTPKAGMRPIVPMKRRDRKTVGAGRGGPSRTGASQIITEDPEDDSLSDSSGESTGPDSDDD</sequence>
<feature type="compositionally biased region" description="Low complexity" evidence="1">
    <location>
        <begin position="200"/>
        <end position="221"/>
    </location>
</feature>
<feature type="region of interest" description="Disordered" evidence="1">
    <location>
        <begin position="297"/>
        <end position="407"/>
    </location>
</feature>
<feature type="compositionally biased region" description="Basic and acidic residues" evidence="1">
    <location>
        <begin position="79"/>
        <end position="96"/>
    </location>
</feature>
<dbReference type="EMBL" id="JATN01000322">
    <property type="protein sequence ID" value="EUC56559.1"/>
    <property type="molecule type" value="Genomic_DNA"/>
</dbReference>
<dbReference type="AlphaFoldDB" id="X8J4W8"/>
<feature type="region of interest" description="Disordered" evidence="1">
    <location>
        <begin position="197"/>
        <end position="234"/>
    </location>
</feature>
<feature type="region of interest" description="Disordered" evidence="1">
    <location>
        <begin position="79"/>
        <end position="98"/>
    </location>
</feature>
<feature type="compositionally biased region" description="Acidic residues" evidence="1">
    <location>
        <begin position="222"/>
        <end position="234"/>
    </location>
</feature>
<dbReference type="Proteomes" id="UP000030108">
    <property type="component" value="Unassembled WGS sequence"/>
</dbReference>
<evidence type="ECO:0000313" key="3">
    <source>
        <dbReference type="Proteomes" id="UP000030108"/>
    </source>
</evidence>
<reference evidence="3" key="1">
    <citation type="journal article" date="2014" name="Genome Announc.">
        <title>Draft genome sequence of the plant-pathogenic soil fungus Rhizoctonia solani anastomosis group 3 strain Rhs1AP.</title>
        <authorList>
            <person name="Cubeta M.A."/>
            <person name="Thomas E."/>
            <person name="Dean R.A."/>
            <person name="Jabaji S."/>
            <person name="Neate S.M."/>
            <person name="Tavantzis S."/>
            <person name="Toda T."/>
            <person name="Vilgalys R."/>
            <person name="Bharathan N."/>
            <person name="Fedorova-Abrams N."/>
            <person name="Pakala S.B."/>
            <person name="Pakala S.M."/>
            <person name="Zafar N."/>
            <person name="Joardar V."/>
            <person name="Losada L."/>
            <person name="Nierman W.C."/>
        </authorList>
    </citation>
    <scope>NUCLEOTIDE SEQUENCE [LARGE SCALE GENOMIC DNA]</scope>
    <source>
        <strain evidence="3">AG-3</strain>
    </source>
</reference>
<gene>
    <name evidence="2" type="ORF">RSOL_185960</name>
</gene>
<feature type="region of interest" description="Disordered" evidence="1">
    <location>
        <begin position="269"/>
        <end position="288"/>
    </location>
</feature>
<protein>
    <submittedName>
        <fullName evidence="2">Uncharacterized protein</fullName>
    </submittedName>
</protein>